<dbReference type="AlphaFoldDB" id="A0AAU8E398"/>
<reference evidence="1" key="1">
    <citation type="submission" date="2024-06" db="EMBL/GenBank/DDBJ databases">
        <title>The Caenorhabditis elegans bacterial microbiome influences microsporidia infection through nutrient limitation and inhibiting parasite invasion.</title>
        <authorList>
            <person name="Tamim El Jarkass H."/>
            <person name="Castelblanco S."/>
            <person name="Kaur M."/>
            <person name="Wan Y.C."/>
            <person name="Ellis A.E."/>
            <person name="Sheldon R.D."/>
            <person name="Lien E.C."/>
            <person name="Burton N.O."/>
            <person name="Wright G.D."/>
            <person name="Reinke A.W."/>
        </authorList>
    </citation>
    <scope>NUCLEOTIDE SEQUENCE</scope>
    <source>
        <strain evidence="1">MYb327</strain>
    </source>
</reference>
<name>A0AAU8E398_9PSED</name>
<dbReference type="RefSeq" id="WP_339555589.1">
    <property type="nucleotide sequence ID" value="NZ_CP159258.1"/>
</dbReference>
<dbReference type="EMBL" id="CP159258">
    <property type="protein sequence ID" value="XCG74927.1"/>
    <property type="molecule type" value="Genomic_DNA"/>
</dbReference>
<protein>
    <submittedName>
        <fullName evidence="1">Uncharacterized protein</fullName>
    </submittedName>
</protein>
<organism evidence="1">
    <name type="scientific">Pseudomonas sp. MYb327</name>
    <dbReference type="NCBI Taxonomy" id="2745230"/>
    <lineage>
        <taxon>Bacteria</taxon>
        <taxon>Pseudomonadati</taxon>
        <taxon>Pseudomonadota</taxon>
        <taxon>Gammaproteobacteria</taxon>
        <taxon>Pseudomonadales</taxon>
        <taxon>Pseudomonadaceae</taxon>
        <taxon>Pseudomonas</taxon>
    </lineage>
</organism>
<accession>A0AAU8E398</accession>
<evidence type="ECO:0000313" key="1">
    <source>
        <dbReference type="EMBL" id="XCG74927.1"/>
    </source>
</evidence>
<proteinExistence type="predicted"/>
<gene>
    <name evidence="1" type="ORF">ABVN21_02240</name>
</gene>
<sequence length="229" mass="25899">MSFLPLFHPECAPVALDDGHHYVVFSTLQWKDPNLEVMTKAAKQRFAVLYGQPLEERFMMETLEQAHIQGAMSGVKLISIHKNLLRIFLSDEVAGTTFHAIESLWEPIKELDLNRGLEIDFSCEHEAYSGRSDYLFWRAVKEVLESNTLGIDQYSIPVLHDCSDNIFKGDEPASHQSHVDIRPSFTPQPAAPTQLCPMVMGSVASMTGHSECLASQYYIHPHHHRKPDA</sequence>